<name>A0A0K2UV74_LEPSM</name>
<sequence>TTLQTWSSPLLQHLETKTGLEKTRIFLHQYILCDFGSETSVAILLHPQVLSIGPPGPEEYLLSKLFNVGG</sequence>
<protein>
    <submittedName>
        <fullName evidence="1">Uncharacterized protein</fullName>
    </submittedName>
</protein>
<dbReference type="EMBL" id="HACA01024778">
    <property type="protein sequence ID" value="CDW42139.1"/>
    <property type="molecule type" value="Transcribed_RNA"/>
</dbReference>
<accession>A0A0K2UV74</accession>
<evidence type="ECO:0000313" key="1">
    <source>
        <dbReference type="EMBL" id="CDW42139.1"/>
    </source>
</evidence>
<dbReference type="AlphaFoldDB" id="A0A0K2UV74"/>
<proteinExistence type="predicted"/>
<organism evidence="1">
    <name type="scientific">Lepeophtheirus salmonis</name>
    <name type="common">Salmon louse</name>
    <name type="synonym">Caligus salmonis</name>
    <dbReference type="NCBI Taxonomy" id="72036"/>
    <lineage>
        <taxon>Eukaryota</taxon>
        <taxon>Metazoa</taxon>
        <taxon>Ecdysozoa</taxon>
        <taxon>Arthropoda</taxon>
        <taxon>Crustacea</taxon>
        <taxon>Multicrustacea</taxon>
        <taxon>Hexanauplia</taxon>
        <taxon>Copepoda</taxon>
        <taxon>Siphonostomatoida</taxon>
        <taxon>Caligidae</taxon>
        <taxon>Lepeophtheirus</taxon>
    </lineage>
</organism>
<feature type="non-terminal residue" evidence="1">
    <location>
        <position position="1"/>
    </location>
</feature>
<reference evidence="1" key="1">
    <citation type="submission" date="2014-05" db="EMBL/GenBank/DDBJ databases">
        <authorList>
            <person name="Chronopoulou M."/>
        </authorList>
    </citation>
    <scope>NUCLEOTIDE SEQUENCE</scope>
    <source>
        <tissue evidence="1">Whole organism</tissue>
    </source>
</reference>